<dbReference type="GO" id="GO:0045454">
    <property type="term" value="P:cell redox homeostasis"/>
    <property type="evidence" value="ECO:0007669"/>
    <property type="project" value="TreeGrafter"/>
</dbReference>
<organism evidence="2 3">
    <name type="scientific">Phaeobacter piscinae</name>
    <dbReference type="NCBI Taxonomy" id="1580596"/>
    <lineage>
        <taxon>Bacteria</taxon>
        <taxon>Pseudomonadati</taxon>
        <taxon>Pseudomonadota</taxon>
        <taxon>Alphaproteobacteria</taxon>
        <taxon>Rhodobacterales</taxon>
        <taxon>Roseobacteraceae</taxon>
        <taxon>Phaeobacter</taxon>
    </lineage>
</organism>
<protein>
    <submittedName>
        <fullName evidence="2">Glutaredoxin GrxC</fullName>
    </submittedName>
</protein>
<proteinExistence type="predicted"/>
<dbReference type="GO" id="GO:0009055">
    <property type="term" value="F:electron transfer activity"/>
    <property type="evidence" value="ECO:0007669"/>
    <property type="project" value="TreeGrafter"/>
</dbReference>
<dbReference type="PANTHER" id="PTHR34386">
    <property type="entry name" value="GLUTAREDOXIN"/>
    <property type="match status" value="1"/>
</dbReference>
<dbReference type="RefSeq" id="WP_096871805.1">
    <property type="nucleotide sequence ID" value="NZ_CP010715.1"/>
</dbReference>
<evidence type="ECO:0000259" key="1">
    <source>
        <dbReference type="Pfam" id="PF00462"/>
    </source>
</evidence>
<dbReference type="InterPro" id="IPR051548">
    <property type="entry name" value="Grx-like_ET"/>
</dbReference>
<dbReference type="SUPFAM" id="SSF52833">
    <property type="entry name" value="Thioredoxin-like"/>
    <property type="match status" value="1"/>
</dbReference>
<evidence type="ECO:0000313" key="3">
    <source>
        <dbReference type="Proteomes" id="UP000218606"/>
    </source>
</evidence>
<reference evidence="2 3" key="1">
    <citation type="journal article" date="2017" name="Front. Microbiol.">
        <title>Phaeobacter piscinae sp. nov., a species of the Roseobacter group and potential aquaculture probiont.</title>
        <authorList>
            <person name="Sonnenschein E.C."/>
            <person name="Phippen C.B.W."/>
            <person name="Nielsen K.F."/>
            <person name="Mateiu R.V."/>
            <person name="Melchiorsen J."/>
            <person name="Gram L."/>
            <person name="Overmann J."/>
            <person name="Freese H.M."/>
        </authorList>
    </citation>
    <scope>NUCLEOTIDE SEQUENCE [LARGE SCALE GENOMIC DNA]</scope>
    <source>
        <strain evidence="2 3">P13</strain>
    </source>
</reference>
<dbReference type="PROSITE" id="PS51354">
    <property type="entry name" value="GLUTAREDOXIN_2"/>
    <property type="match status" value="1"/>
</dbReference>
<name>A0AAN1GS61_9RHOB</name>
<feature type="domain" description="Glutaredoxin" evidence="1">
    <location>
        <begin position="4"/>
        <end position="64"/>
    </location>
</feature>
<dbReference type="Pfam" id="PF00462">
    <property type="entry name" value="Glutaredoxin"/>
    <property type="match status" value="1"/>
</dbReference>
<gene>
    <name evidence="2" type="primary">grxC_1</name>
    <name evidence="2" type="ORF">PhaeoP13_02140</name>
</gene>
<dbReference type="Gene3D" id="3.40.30.10">
    <property type="entry name" value="Glutaredoxin"/>
    <property type="match status" value="1"/>
</dbReference>
<dbReference type="Proteomes" id="UP000218606">
    <property type="component" value="Chromosome"/>
</dbReference>
<dbReference type="InterPro" id="IPR002109">
    <property type="entry name" value="Glutaredoxin"/>
</dbReference>
<dbReference type="PANTHER" id="PTHR34386:SF1">
    <property type="entry name" value="GLUTAREDOXIN-LIKE PROTEIN NRDH"/>
    <property type="match status" value="1"/>
</dbReference>
<accession>A0AAN1GS61</accession>
<dbReference type="AlphaFoldDB" id="A0AAN1GS61"/>
<evidence type="ECO:0000313" key="2">
    <source>
        <dbReference type="EMBL" id="ATG44063.1"/>
    </source>
</evidence>
<dbReference type="EMBL" id="CP010767">
    <property type="protein sequence ID" value="ATG44063.1"/>
    <property type="molecule type" value="Genomic_DNA"/>
</dbReference>
<sequence length="85" mass="9264">MSNILLYTRPQCHFCQKLKGFLDEKGLSYDEVNVAESAEMQAEMEDKTGGIGSVPQLFIGEQYIGDCFTVLSDAGQEKLNAALAG</sequence>
<dbReference type="InterPro" id="IPR036249">
    <property type="entry name" value="Thioredoxin-like_sf"/>
</dbReference>